<gene>
    <name evidence="2" type="primary">LOC104220216</name>
</gene>
<keyword evidence="1" id="KW-1185">Reference proteome</keyword>
<evidence type="ECO:0000313" key="2">
    <source>
        <dbReference type="RefSeq" id="XP_009769344.1"/>
    </source>
</evidence>
<reference evidence="2" key="2">
    <citation type="submission" date="2025-08" db="UniProtKB">
        <authorList>
            <consortium name="RefSeq"/>
        </authorList>
    </citation>
    <scope>IDENTIFICATION</scope>
    <source>
        <tissue evidence="2">Leaf</tissue>
    </source>
</reference>
<dbReference type="RefSeq" id="XP_009769344.1">
    <property type="nucleotide sequence ID" value="XM_009771042.1"/>
</dbReference>
<evidence type="ECO:0000313" key="1">
    <source>
        <dbReference type="Proteomes" id="UP000189701"/>
    </source>
</evidence>
<organism evidence="1 2">
    <name type="scientific">Nicotiana sylvestris</name>
    <name type="common">Wood tobacco</name>
    <name type="synonym">South American tobacco</name>
    <dbReference type="NCBI Taxonomy" id="4096"/>
    <lineage>
        <taxon>Eukaryota</taxon>
        <taxon>Viridiplantae</taxon>
        <taxon>Streptophyta</taxon>
        <taxon>Embryophyta</taxon>
        <taxon>Tracheophyta</taxon>
        <taxon>Spermatophyta</taxon>
        <taxon>Magnoliopsida</taxon>
        <taxon>eudicotyledons</taxon>
        <taxon>Gunneridae</taxon>
        <taxon>Pentapetalae</taxon>
        <taxon>asterids</taxon>
        <taxon>lamiids</taxon>
        <taxon>Solanales</taxon>
        <taxon>Solanaceae</taxon>
        <taxon>Nicotianoideae</taxon>
        <taxon>Nicotianeae</taxon>
        <taxon>Nicotiana</taxon>
    </lineage>
</organism>
<dbReference type="AlphaFoldDB" id="A0A1U7W3Y7"/>
<dbReference type="Proteomes" id="UP000189701">
    <property type="component" value="Unplaced"/>
</dbReference>
<sequence>MERYFIVLLKKRLVLGENHAKKLPYYRKREKVSRIYGPDLSNEGTGNVIFKTICTRLQAEALVTPQLFTLMFLRNIYARCCYDLLHRISWFYKDTIESGCCLSLVICNIVWETIFPHLQERRLGSSLSLLSNFMFNECNIWQVGFVGWLSTLLKKVRVASQPNFILRKRQMKPKKRS</sequence>
<protein>
    <submittedName>
        <fullName evidence="2">Uncharacterized protein LOC104220216</fullName>
    </submittedName>
</protein>
<accession>A0A1U7W3Y7</accession>
<name>A0A1U7W3Y7_NICSY</name>
<reference evidence="1" key="1">
    <citation type="journal article" date="2013" name="Genome Biol.">
        <title>Reference genomes and transcriptomes of Nicotiana sylvestris and Nicotiana tomentosiformis.</title>
        <authorList>
            <person name="Sierro N."/>
            <person name="Battey J.N."/>
            <person name="Ouadi S."/>
            <person name="Bovet L."/>
            <person name="Goepfert S."/>
            <person name="Bakaher N."/>
            <person name="Peitsch M.C."/>
            <person name="Ivanov N.V."/>
        </authorList>
    </citation>
    <scope>NUCLEOTIDE SEQUENCE [LARGE SCALE GENOMIC DNA]</scope>
</reference>
<proteinExistence type="predicted"/>